<dbReference type="STRING" id="658196.A0A397TWI3"/>
<keyword evidence="3" id="KW-1185">Reference proteome</keyword>
<protein>
    <submittedName>
        <fullName evidence="2">Uncharacterized protein</fullName>
    </submittedName>
</protein>
<evidence type="ECO:0000313" key="2">
    <source>
        <dbReference type="EMBL" id="RIA99511.1"/>
    </source>
</evidence>
<name>A0A397TWI3_9GLOM</name>
<feature type="transmembrane region" description="Helical" evidence="1">
    <location>
        <begin position="65"/>
        <end position="84"/>
    </location>
</feature>
<gene>
    <name evidence="2" type="ORF">C1645_705471</name>
</gene>
<keyword evidence="1" id="KW-1133">Transmembrane helix</keyword>
<organism evidence="2 3">
    <name type="scientific">Glomus cerebriforme</name>
    <dbReference type="NCBI Taxonomy" id="658196"/>
    <lineage>
        <taxon>Eukaryota</taxon>
        <taxon>Fungi</taxon>
        <taxon>Fungi incertae sedis</taxon>
        <taxon>Mucoromycota</taxon>
        <taxon>Glomeromycotina</taxon>
        <taxon>Glomeromycetes</taxon>
        <taxon>Glomerales</taxon>
        <taxon>Glomeraceae</taxon>
        <taxon>Glomus</taxon>
    </lineage>
</organism>
<keyword evidence="1" id="KW-0812">Transmembrane</keyword>
<dbReference type="EMBL" id="QKYT01000003">
    <property type="protein sequence ID" value="RIA99511.1"/>
    <property type="molecule type" value="Genomic_DNA"/>
</dbReference>
<proteinExistence type="predicted"/>
<reference evidence="2 3" key="1">
    <citation type="submission" date="2018-06" db="EMBL/GenBank/DDBJ databases">
        <title>Comparative genomics reveals the genomic features of Rhizophagus irregularis, R. cerebriforme, R. diaphanum and Gigaspora rosea, and their symbiotic lifestyle signature.</title>
        <authorList>
            <person name="Morin E."/>
            <person name="San Clemente H."/>
            <person name="Chen E.C.H."/>
            <person name="De La Providencia I."/>
            <person name="Hainaut M."/>
            <person name="Kuo A."/>
            <person name="Kohler A."/>
            <person name="Murat C."/>
            <person name="Tang N."/>
            <person name="Roy S."/>
            <person name="Loubradou J."/>
            <person name="Henrissat B."/>
            <person name="Grigoriev I.V."/>
            <person name="Corradi N."/>
            <person name="Roux C."/>
            <person name="Martin F.M."/>
        </authorList>
    </citation>
    <scope>NUCLEOTIDE SEQUENCE [LARGE SCALE GENOMIC DNA]</scope>
    <source>
        <strain evidence="2 3">DAOM 227022</strain>
    </source>
</reference>
<accession>A0A397TWI3</accession>
<dbReference type="Proteomes" id="UP000265703">
    <property type="component" value="Unassembled WGS sequence"/>
</dbReference>
<evidence type="ECO:0000313" key="3">
    <source>
        <dbReference type="Proteomes" id="UP000265703"/>
    </source>
</evidence>
<keyword evidence="1" id="KW-0472">Membrane</keyword>
<dbReference type="AlphaFoldDB" id="A0A397TWI3"/>
<evidence type="ECO:0000256" key="1">
    <source>
        <dbReference type="SAM" id="Phobius"/>
    </source>
</evidence>
<sequence length="91" mass="10931">MRKLIFCNVFFRSKYPIFKKNPFVSYVYTPFDRLKPSVVNTSQKQSLTQVRAFTFLASNEPILQFSWTTMSYLFFGVPLGVYLYKVWYVNW</sequence>
<comment type="caution">
    <text evidence="2">The sequence shown here is derived from an EMBL/GenBank/DDBJ whole genome shotgun (WGS) entry which is preliminary data.</text>
</comment>